<comment type="caution">
    <text evidence="3">The sequence shown here is derived from an EMBL/GenBank/DDBJ whole genome shotgun (WGS) entry which is preliminary data.</text>
</comment>
<dbReference type="Pfam" id="PF16884">
    <property type="entry name" value="ADH_N_2"/>
    <property type="match status" value="1"/>
</dbReference>
<accession>A0A9P3HDA7</accession>
<organism evidence="3 4">
    <name type="scientific">Entomortierella parvispora</name>
    <dbReference type="NCBI Taxonomy" id="205924"/>
    <lineage>
        <taxon>Eukaryota</taxon>
        <taxon>Fungi</taxon>
        <taxon>Fungi incertae sedis</taxon>
        <taxon>Mucoromycota</taxon>
        <taxon>Mortierellomycotina</taxon>
        <taxon>Mortierellomycetes</taxon>
        <taxon>Mortierellales</taxon>
        <taxon>Mortierellaceae</taxon>
        <taxon>Entomortierella</taxon>
    </lineage>
</organism>
<evidence type="ECO:0000259" key="2">
    <source>
        <dbReference type="SMART" id="SM00829"/>
    </source>
</evidence>
<keyword evidence="1" id="KW-0560">Oxidoreductase</keyword>
<dbReference type="Proteomes" id="UP000827284">
    <property type="component" value="Unassembled WGS sequence"/>
</dbReference>
<feature type="domain" description="Enoyl reductase (ER)" evidence="2">
    <location>
        <begin position="20"/>
        <end position="339"/>
    </location>
</feature>
<dbReference type="InterPro" id="IPR045010">
    <property type="entry name" value="MDR_fam"/>
</dbReference>
<protein>
    <recommendedName>
        <fullName evidence="2">Enoyl reductase (ER) domain-containing protein</fullName>
    </recommendedName>
</protein>
<evidence type="ECO:0000313" key="4">
    <source>
        <dbReference type="Proteomes" id="UP000827284"/>
    </source>
</evidence>
<evidence type="ECO:0000256" key="1">
    <source>
        <dbReference type="ARBA" id="ARBA00023002"/>
    </source>
</evidence>
<dbReference type="InterPro" id="IPR011032">
    <property type="entry name" value="GroES-like_sf"/>
</dbReference>
<name>A0A9P3HDA7_9FUNG</name>
<dbReference type="Gene3D" id="3.40.50.720">
    <property type="entry name" value="NAD(P)-binding Rossmann-like Domain"/>
    <property type="match status" value="1"/>
</dbReference>
<dbReference type="Gene3D" id="3.90.180.10">
    <property type="entry name" value="Medium-chain alcohol dehydrogenases, catalytic domain"/>
    <property type="match status" value="1"/>
</dbReference>
<gene>
    <name evidence="3" type="ORF">EMPS_07019</name>
</gene>
<dbReference type="Pfam" id="PF00107">
    <property type="entry name" value="ADH_zinc_N"/>
    <property type="match status" value="1"/>
</dbReference>
<dbReference type="CDD" id="cd05288">
    <property type="entry name" value="PGDH"/>
    <property type="match status" value="1"/>
</dbReference>
<dbReference type="InterPro" id="IPR036291">
    <property type="entry name" value="NAD(P)-bd_dom_sf"/>
</dbReference>
<dbReference type="FunFam" id="3.40.50.720:FF:000121">
    <property type="entry name" value="Prostaglandin reductase 2"/>
    <property type="match status" value="1"/>
</dbReference>
<dbReference type="InterPro" id="IPR041694">
    <property type="entry name" value="ADH_N_2"/>
</dbReference>
<proteinExistence type="predicted"/>
<dbReference type="EMBL" id="BQFW01000009">
    <property type="protein sequence ID" value="GJJ74661.1"/>
    <property type="molecule type" value="Genomic_DNA"/>
</dbReference>
<reference evidence="3" key="1">
    <citation type="submission" date="2021-11" db="EMBL/GenBank/DDBJ databases">
        <authorList>
            <person name="Herlambang A."/>
            <person name="Guo Y."/>
            <person name="Takashima Y."/>
            <person name="Nishizawa T."/>
        </authorList>
    </citation>
    <scope>NUCLEOTIDE SEQUENCE</scope>
    <source>
        <strain evidence="3">E1425</strain>
    </source>
</reference>
<keyword evidence="4" id="KW-1185">Reference proteome</keyword>
<dbReference type="InterPro" id="IPR013149">
    <property type="entry name" value="ADH-like_C"/>
</dbReference>
<dbReference type="SUPFAM" id="SSF50129">
    <property type="entry name" value="GroES-like"/>
    <property type="match status" value="1"/>
</dbReference>
<dbReference type="GO" id="GO:0016628">
    <property type="term" value="F:oxidoreductase activity, acting on the CH-CH group of donors, NAD or NADP as acceptor"/>
    <property type="evidence" value="ECO:0007669"/>
    <property type="project" value="InterPro"/>
</dbReference>
<dbReference type="OrthoDB" id="809632at2759"/>
<reference evidence="3" key="2">
    <citation type="journal article" date="2022" name="Microbiol. Resour. Announc.">
        <title>Whole-Genome Sequence of Entomortierella parvispora E1425, a Mucoromycotan Fungus Associated with Burkholderiaceae-Related Endosymbiotic Bacteria.</title>
        <authorList>
            <person name="Herlambang A."/>
            <person name="Guo Y."/>
            <person name="Takashima Y."/>
            <person name="Narisawa K."/>
            <person name="Ohta H."/>
            <person name="Nishizawa T."/>
        </authorList>
    </citation>
    <scope>NUCLEOTIDE SEQUENCE</scope>
    <source>
        <strain evidence="3">E1425</strain>
    </source>
</reference>
<dbReference type="PANTHER" id="PTHR43205">
    <property type="entry name" value="PROSTAGLANDIN REDUCTASE"/>
    <property type="match status" value="1"/>
</dbReference>
<evidence type="ECO:0000313" key="3">
    <source>
        <dbReference type="EMBL" id="GJJ74661.1"/>
    </source>
</evidence>
<dbReference type="PANTHER" id="PTHR43205:SF7">
    <property type="entry name" value="PROSTAGLANDIN REDUCTASE 1"/>
    <property type="match status" value="1"/>
</dbReference>
<dbReference type="SUPFAM" id="SSF51735">
    <property type="entry name" value="NAD(P)-binding Rossmann-fold domains"/>
    <property type="match status" value="1"/>
</dbReference>
<dbReference type="InterPro" id="IPR020843">
    <property type="entry name" value="ER"/>
</dbReference>
<dbReference type="SMART" id="SM00829">
    <property type="entry name" value="PKS_ER"/>
    <property type="match status" value="1"/>
</dbReference>
<dbReference type="AlphaFoldDB" id="A0A9P3HDA7"/>
<sequence length="344" mass="38087">MSAINKYHNTRVLISQIPEGVAPNVSHFRTVTEVESPVLQEREIYVKNLIFSLDPYIRHEFSEGQTESSVVGFSIAKVIESKNPAVPVGATVFAPTHWAEHSHIQGDEYLNDVHVLDEVIDPEIPLYAWNGVLGVPGYTVYDSLNSVGDLKKGETIYISSAAGTLGQLAGQMAKRKGLRVFGSAGTDEKVAYLKNELGFDGAFNYKTVPDKRAALTELVGEGGLDIYYDLVADDTVEIALDLLNPRGRIIFIGLLAGHQNKEPHAPKNLVNILFKQLRYEGYIVFDRYDGFPQFWKEWTPLVKEGMIKYTQVVKKSDVAGLPQIYVDLLNGAFQGKVNVEIASA</sequence>